<keyword evidence="4 6" id="KW-1133">Transmembrane helix</keyword>
<feature type="transmembrane region" description="Helical" evidence="6">
    <location>
        <begin position="397"/>
        <end position="418"/>
    </location>
</feature>
<dbReference type="AlphaFoldDB" id="A0A7S3UBN8"/>
<feature type="transmembrane region" description="Helical" evidence="6">
    <location>
        <begin position="31"/>
        <end position="54"/>
    </location>
</feature>
<sequence>MFAPLGVAASCIGSTCAVCACKGLQCAGRGVVAASARAGYCLVFLFSIFASWLMRDYAKPIMEKIPWLGHETIKRSDAWYGRQAVYRLSLGNFLFFAILAALLYGVREKGDKRDKYVHHGNWVLKIAVWLVLSVVPFFLPAGMIDAYSWLARLGAGVFLVIQLLILLDFAYTFNDACVDEGSNGWLVALFGISVGAYIVSVSTAAVSLYWFSMKPEPSCPFNVGWILLGLFLCLVFTLLSLHPKVPHGSLFPSALISAYCMYLCFSALSSEPRDYVCNGLGMKLNAASGSTLAIGMALTILSVTYSALRAGSNSSTFKFESSDEEDEEEGTAPLIANASRDGIDESLHVDASQDNDVDPVSYDYSFFHLVFALASMYTSMLMTGWGNNDEKTDLIDIGWASVWVKFLAMAIAALLYMWTLVAPSVLSDRSF</sequence>
<keyword evidence="3 6" id="KW-0812">Transmembrane</keyword>
<evidence type="ECO:0000256" key="1">
    <source>
        <dbReference type="ARBA" id="ARBA00004141"/>
    </source>
</evidence>
<feature type="transmembrane region" description="Helical" evidence="6">
    <location>
        <begin position="126"/>
        <end position="146"/>
    </location>
</feature>
<evidence type="ECO:0000313" key="7">
    <source>
        <dbReference type="EMBL" id="CAE0609407.1"/>
    </source>
</evidence>
<proteinExistence type="inferred from homology"/>
<feature type="transmembrane region" description="Helical" evidence="6">
    <location>
        <begin position="153"/>
        <end position="173"/>
    </location>
</feature>
<feature type="transmembrane region" description="Helical" evidence="6">
    <location>
        <begin position="84"/>
        <end position="106"/>
    </location>
</feature>
<evidence type="ECO:0000256" key="4">
    <source>
        <dbReference type="ARBA" id="ARBA00022989"/>
    </source>
</evidence>
<feature type="transmembrane region" description="Helical" evidence="6">
    <location>
        <begin position="249"/>
        <end position="268"/>
    </location>
</feature>
<dbReference type="PANTHER" id="PTHR10383">
    <property type="entry name" value="SERINE INCORPORATOR"/>
    <property type="match status" value="1"/>
</dbReference>
<organism evidence="7">
    <name type="scientific">Picocystis salinarum</name>
    <dbReference type="NCBI Taxonomy" id="88271"/>
    <lineage>
        <taxon>Eukaryota</taxon>
        <taxon>Viridiplantae</taxon>
        <taxon>Chlorophyta</taxon>
        <taxon>Picocystophyceae</taxon>
        <taxon>Picocystales</taxon>
        <taxon>Picocystaceae</taxon>
        <taxon>Picocystis</taxon>
    </lineage>
</organism>
<keyword evidence="5 6" id="KW-0472">Membrane</keyword>
<dbReference type="GO" id="GO:0016020">
    <property type="term" value="C:membrane"/>
    <property type="evidence" value="ECO:0007669"/>
    <property type="project" value="UniProtKB-SubCell"/>
</dbReference>
<evidence type="ECO:0000256" key="5">
    <source>
        <dbReference type="ARBA" id="ARBA00023136"/>
    </source>
</evidence>
<feature type="transmembrane region" description="Helical" evidence="6">
    <location>
        <begin position="185"/>
        <end position="211"/>
    </location>
</feature>
<name>A0A7S3UBN8_9CHLO</name>
<dbReference type="PANTHER" id="PTHR10383:SF9">
    <property type="entry name" value="SERINE INCORPORATOR, ISOFORM F"/>
    <property type="match status" value="1"/>
</dbReference>
<reference evidence="7" key="1">
    <citation type="submission" date="2021-01" db="EMBL/GenBank/DDBJ databases">
        <authorList>
            <person name="Corre E."/>
            <person name="Pelletier E."/>
            <person name="Niang G."/>
            <person name="Scheremetjew M."/>
            <person name="Finn R."/>
            <person name="Kale V."/>
            <person name="Holt S."/>
            <person name="Cochrane G."/>
            <person name="Meng A."/>
            <person name="Brown T."/>
            <person name="Cohen L."/>
        </authorList>
    </citation>
    <scope>NUCLEOTIDE SEQUENCE</scope>
    <source>
        <strain evidence="7">CCMP1897</strain>
    </source>
</reference>
<evidence type="ECO:0000256" key="6">
    <source>
        <dbReference type="SAM" id="Phobius"/>
    </source>
</evidence>
<gene>
    <name evidence="7" type="ORF">PSAL00342_LOCUS3226</name>
</gene>
<feature type="transmembrane region" description="Helical" evidence="6">
    <location>
        <begin position="289"/>
        <end position="308"/>
    </location>
</feature>
<protein>
    <recommendedName>
        <fullName evidence="8">Serine incorporator</fullName>
    </recommendedName>
</protein>
<feature type="transmembrane region" description="Helical" evidence="6">
    <location>
        <begin position="366"/>
        <end position="385"/>
    </location>
</feature>
<accession>A0A7S3UBN8</accession>
<dbReference type="EMBL" id="HBIS01003577">
    <property type="protein sequence ID" value="CAE0609407.1"/>
    <property type="molecule type" value="Transcribed_RNA"/>
</dbReference>
<dbReference type="Pfam" id="PF03348">
    <property type="entry name" value="Serinc"/>
    <property type="match status" value="1"/>
</dbReference>
<evidence type="ECO:0000256" key="3">
    <source>
        <dbReference type="ARBA" id="ARBA00022692"/>
    </source>
</evidence>
<dbReference type="InterPro" id="IPR005016">
    <property type="entry name" value="TDE1/TMS"/>
</dbReference>
<comment type="similarity">
    <text evidence="2">Belongs to the TDE1 family.</text>
</comment>
<evidence type="ECO:0000256" key="2">
    <source>
        <dbReference type="ARBA" id="ARBA00006665"/>
    </source>
</evidence>
<evidence type="ECO:0008006" key="8">
    <source>
        <dbReference type="Google" id="ProtNLM"/>
    </source>
</evidence>
<comment type="subcellular location">
    <subcellularLocation>
        <location evidence="1">Membrane</location>
        <topology evidence="1">Multi-pass membrane protein</topology>
    </subcellularLocation>
</comment>
<feature type="transmembrane region" description="Helical" evidence="6">
    <location>
        <begin position="223"/>
        <end position="243"/>
    </location>
</feature>